<evidence type="ECO:0000313" key="4">
    <source>
        <dbReference type="EMBL" id="RPA76753.1"/>
    </source>
</evidence>
<dbReference type="OrthoDB" id="195446at2759"/>
<dbReference type="InterPro" id="IPR027417">
    <property type="entry name" value="P-loop_NTPase"/>
</dbReference>
<dbReference type="EMBL" id="ML119738">
    <property type="protein sequence ID" value="RPA76753.1"/>
    <property type="molecule type" value="Genomic_DNA"/>
</dbReference>
<reference evidence="4 5" key="1">
    <citation type="journal article" date="2018" name="Nat. Ecol. Evol.">
        <title>Pezizomycetes genomes reveal the molecular basis of ectomycorrhizal truffle lifestyle.</title>
        <authorList>
            <person name="Murat C."/>
            <person name="Payen T."/>
            <person name="Noel B."/>
            <person name="Kuo A."/>
            <person name="Morin E."/>
            <person name="Chen J."/>
            <person name="Kohler A."/>
            <person name="Krizsan K."/>
            <person name="Balestrini R."/>
            <person name="Da Silva C."/>
            <person name="Montanini B."/>
            <person name="Hainaut M."/>
            <person name="Levati E."/>
            <person name="Barry K.W."/>
            <person name="Belfiori B."/>
            <person name="Cichocki N."/>
            <person name="Clum A."/>
            <person name="Dockter R.B."/>
            <person name="Fauchery L."/>
            <person name="Guy J."/>
            <person name="Iotti M."/>
            <person name="Le Tacon F."/>
            <person name="Lindquist E.A."/>
            <person name="Lipzen A."/>
            <person name="Malagnac F."/>
            <person name="Mello A."/>
            <person name="Molinier V."/>
            <person name="Miyauchi S."/>
            <person name="Poulain J."/>
            <person name="Riccioni C."/>
            <person name="Rubini A."/>
            <person name="Sitrit Y."/>
            <person name="Splivallo R."/>
            <person name="Traeger S."/>
            <person name="Wang M."/>
            <person name="Zifcakova L."/>
            <person name="Wipf D."/>
            <person name="Zambonelli A."/>
            <person name="Paolocci F."/>
            <person name="Nowrousian M."/>
            <person name="Ottonello S."/>
            <person name="Baldrian P."/>
            <person name="Spatafora J.W."/>
            <person name="Henrissat B."/>
            <person name="Nagy L.G."/>
            <person name="Aury J.M."/>
            <person name="Wincker P."/>
            <person name="Grigoriev I.V."/>
            <person name="Bonfante P."/>
            <person name="Martin F.M."/>
        </authorList>
    </citation>
    <scope>NUCLEOTIDE SEQUENCE [LARGE SCALE GENOMIC DNA]</scope>
    <source>
        <strain evidence="4 5">RN42</strain>
    </source>
</reference>
<evidence type="ECO:0000259" key="3">
    <source>
        <dbReference type="Pfam" id="PF24883"/>
    </source>
</evidence>
<dbReference type="STRING" id="1160509.A0A3N4HSC9"/>
<keyword evidence="1" id="KW-0677">Repeat</keyword>
<accession>A0A3N4HSC9</accession>
<keyword evidence="2" id="KW-0175">Coiled coil</keyword>
<feature type="coiled-coil region" evidence="2">
    <location>
        <begin position="238"/>
        <end position="272"/>
    </location>
</feature>
<protein>
    <recommendedName>
        <fullName evidence="3">Nephrocystin 3-like N-terminal domain-containing protein</fullName>
    </recommendedName>
</protein>
<name>A0A3N4HSC9_ASCIM</name>
<dbReference type="Gene3D" id="3.40.50.300">
    <property type="entry name" value="P-loop containing nucleotide triphosphate hydrolases"/>
    <property type="match status" value="1"/>
</dbReference>
<dbReference type="PANTHER" id="PTHR10039">
    <property type="entry name" value="AMELOGENIN"/>
    <property type="match status" value="1"/>
</dbReference>
<gene>
    <name evidence="4" type="ORF">BJ508DRAFT_213418</name>
</gene>
<keyword evidence="5" id="KW-1185">Reference proteome</keyword>
<feature type="non-terminal residue" evidence="4">
    <location>
        <position position="382"/>
    </location>
</feature>
<dbReference type="AlphaFoldDB" id="A0A3N4HSC9"/>
<dbReference type="Pfam" id="PF24883">
    <property type="entry name" value="NPHP3_N"/>
    <property type="match status" value="1"/>
</dbReference>
<proteinExistence type="predicted"/>
<evidence type="ECO:0000256" key="1">
    <source>
        <dbReference type="ARBA" id="ARBA00022737"/>
    </source>
</evidence>
<evidence type="ECO:0000313" key="5">
    <source>
        <dbReference type="Proteomes" id="UP000275078"/>
    </source>
</evidence>
<evidence type="ECO:0000256" key="2">
    <source>
        <dbReference type="SAM" id="Coils"/>
    </source>
</evidence>
<sequence length="382" mass="43236">MFPYNTITFLPFSQKRQKLTEATEELRDHLLEKLCQYDFSITQQDMLAARQVGTGGWFLRDERFECWLTRARTVLFCPGIPGAGKSVLALIKPPNSQPGAGYAVAFVYCNYKELGLNLLTLLGNIIGQILSQVSDIQQIALNKLERFLPLMRAGQEEAYKSAFRSVSECFSRTFIIVDALDEFSEGDTDRERFIRILRSFCSVADVSILVTSRPIAAIEALFENDTRIEISASEADLAAFIKERLSNSSRRLQRLTKDNETLQEQILQKVTKSAKGMFLLAKLQMDSLSNKHNIKDLRLALENLPQKLDGIYNVEALARIHRQEEDDRDLAISILSWMTFALRPLQISELQYALALSPGDRELDREALIDETDLISVCAGLI</sequence>
<organism evidence="4 5">
    <name type="scientific">Ascobolus immersus RN42</name>
    <dbReference type="NCBI Taxonomy" id="1160509"/>
    <lineage>
        <taxon>Eukaryota</taxon>
        <taxon>Fungi</taxon>
        <taxon>Dikarya</taxon>
        <taxon>Ascomycota</taxon>
        <taxon>Pezizomycotina</taxon>
        <taxon>Pezizomycetes</taxon>
        <taxon>Pezizales</taxon>
        <taxon>Ascobolaceae</taxon>
        <taxon>Ascobolus</taxon>
    </lineage>
</organism>
<feature type="domain" description="Nephrocystin 3-like N-terminal" evidence="3">
    <location>
        <begin position="53"/>
        <end position="213"/>
    </location>
</feature>
<dbReference type="PANTHER" id="PTHR10039:SF15">
    <property type="entry name" value="NACHT DOMAIN-CONTAINING PROTEIN"/>
    <property type="match status" value="1"/>
</dbReference>
<dbReference type="Proteomes" id="UP000275078">
    <property type="component" value="Unassembled WGS sequence"/>
</dbReference>
<dbReference type="InterPro" id="IPR056884">
    <property type="entry name" value="NPHP3-like_N"/>
</dbReference>
<dbReference type="SUPFAM" id="SSF52540">
    <property type="entry name" value="P-loop containing nucleoside triphosphate hydrolases"/>
    <property type="match status" value="1"/>
</dbReference>